<gene>
    <name evidence="1" type="ORF">K470DRAFT_278073</name>
</gene>
<dbReference type="OrthoDB" id="2679825at2759"/>
<sequence>MRDLFVALFPLTTSKPQSSEPKDSYDWSVVVGSPVGSSQGERIRWHVVPQPEEGAQTIWNLERDVIEDKKPLAMFLVAGIINEEFLERTLRDMPMNPWNKDDWNTCFWARDALKALEDDNISLGEANIDWDALVKFAPEYASRKGERAADASVPVWSYLDGKELVE</sequence>
<protein>
    <submittedName>
        <fullName evidence="1">Uncharacterized protein</fullName>
    </submittedName>
</protein>
<reference evidence="1" key="1">
    <citation type="journal article" date="2020" name="Stud. Mycol.">
        <title>101 Dothideomycetes genomes: a test case for predicting lifestyles and emergence of pathogens.</title>
        <authorList>
            <person name="Haridas S."/>
            <person name="Albert R."/>
            <person name="Binder M."/>
            <person name="Bloem J."/>
            <person name="Labutti K."/>
            <person name="Salamov A."/>
            <person name="Andreopoulos B."/>
            <person name="Baker S."/>
            <person name="Barry K."/>
            <person name="Bills G."/>
            <person name="Bluhm B."/>
            <person name="Cannon C."/>
            <person name="Castanera R."/>
            <person name="Culley D."/>
            <person name="Daum C."/>
            <person name="Ezra D."/>
            <person name="Gonzalez J."/>
            <person name="Henrissat B."/>
            <person name="Kuo A."/>
            <person name="Liang C."/>
            <person name="Lipzen A."/>
            <person name="Lutzoni F."/>
            <person name="Magnuson J."/>
            <person name="Mondo S."/>
            <person name="Nolan M."/>
            <person name="Ohm R."/>
            <person name="Pangilinan J."/>
            <person name="Park H.-J."/>
            <person name="Ramirez L."/>
            <person name="Alfaro M."/>
            <person name="Sun H."/>
            <person name="Tritt A."/>
            <person name="Yoshinaga Y."/>
            <person name="Zwiers L.-H."/>
            <person name="Turgeon B."/>
            <person name="Goodwin S."/>
            <person name="Spatafora J."/>
            <person name="Crous P."/>
            <person name="Grigoriev I."/>
        </authorList>
    </citation>
    <scope>NUCLEOTIDE SEQUENCE</scope>
    <source>
        <strain evidence="1">CBS 480.64</strain>
    </source>
</reference>
<dbReference type="Proteomes" id="UP000799421">
    <property type="component" value="Unassembled WGS sequence"/>
</dbReference>
<dbReference type="InterPro" id="IPR054208">
    <property type="entry name" value="DUF6914"/>
</dbReference>
<dbReference type="Pfam" id="PF21858">
    <property type="entry name" value="DUF6914"/>
    <property type="match status" value="1"/>
</dbReference>
<evidence type="ECO:0000313" key="1">
    <source>
        <dbReference type="EMBL" id="KAF2858992.1"/>
    </source>
</evidence>
<accession>A0A6A7BV85</accession>
<keyword evidence="2" id="KW-1185">Reference proteome</keyword>
<dbReference type="EMBL" id="MU005999">
    <property type="protein sequence ID" value="KAF2858992.1"/>
    <property type="molecule type" value="Genomic_DNA"/>
</dbReference>
<evidence type="ECO:0000313" key="2">
    <source>
        <dbReference type="Proteomes" id="UP000799421"/>
    </source>
</evidence>
<organism evidence="1 2">
    <name type="scientific">Piedraia hortae CBS 480.64</name>
    <dbReference type="NCBI Taxonomy" id="1314780"/>
    <lineage>
        <taxon>Eukaryota</taxon>
        <taxon>Fungi</taxon>
        <taxon>Dikarya</taxon>
        <taxon>Ascomycota</taxon>
        <taxon>Pezizomycotina</taxon>
        <taxon>Dothideomycetes</taxon>
        <taxon>Dothideomycetidae</taxon>
        <taxon>Capnodiales</taxon>
        <taxon>Piedraiaceae</taxon>
        <taxon>Piedraia</taxon>
    </lineage>
</organism>
<dbReference type="AlphaFoldDB" id="A0A6A7BV85"/>
<name>A0A6A7BV85_9PEZI</name>
<proteinExistence type="predicted"/>